<evidence type="ECO:0000313" key="2">
    <source>
        <dbReference type="EMBL" id="OUJ18875.1"/>
    </source>
</evidence>
<dbReference type="AlphaFoldDB" id="A0A1Y3GHG2"/>
<accession>A0A1Y3GHG2</accession>
<organism evidence="2 3">
    <name type="scientific">Methanonatronarchaeum thermophilum</name>
    <dbReference type="NCBI Taxonomy" id="1927129"/>
    <lineage>
        <taxon>Archaea</taxon>
        <taxon>Methanobacteriati</taxon>
        <taxon>Methanobacteriota</taxon>
        <taxon>Methanonatronarchaeia</taxon>
        <taxon>Methanonatronarchaeales</taxon>
        <taxon>Methanonatronarchaeaceae</taxon>
        <taxon>Methanonatronarchaeum</taxon>
    </lineage>
</organism>
<keyword evidence="3" id="KW-1185">Reference proteome</keyword>
<protein>
    <submittedName>
        <fullName evidence="2">Uncharacterized protein</fullName>
    </submittedName>
</protein>
<dbReference type="Proteomes" id="UP000195137">
    <property type="component" value="Unassembled WGS sequence"/>
</dbReference>
<proteinExistence type="predicted"/>
<name>A0A1Y3GHG2_9EURY</name>
<evidence type="ECO:0000313" key="3">
    <source>
        <dbReference type="Proteomes" id="UP000195137"/>
    </source>
</evidence>
<sequence length="104" mass="12455">MIKDIQTVTATVEQTLQNNKKARNNDTYLTLLVLEQLGYAEYNYTHDHYQITIGQKELQEMPALESIRRTRQKLQQQGKYPPTPQIQQHRKKEEQKIRQKMTRK</sequence>
<comment type="caution">
    <text evidence="2">The sequence shown here is derived from an EMBL/GenBank/DDBJ whole genome shotgun (WGS) entry which is preliminary data.</text>
</comment>
<dbReference type="RefSeq" id="WP_086636927.1">
    <property type="nucleotide sequence ID" value="NZ_MRZU01000003.1"/>
</dbReference>
<evidence type="ECO:0000256" key="1">
    <source>
        <dbReference type="SAM" id="MobiDB-lite"/>
    </source>
</evidence>
<reference evidence="2 3" key="1">
    <citation type="submission" date="2016-12" db="EMBL/GenBank/DDBJ databases">
        <title>Discovery of methanogenic haloarchaea.</title>
        <authorList>
            <person name="Sorokin D.Y."/>
            <person name="Makarova K.S."/>
            <person name="Abbas B."/>
            <person name="Ferrer M."/>
            <person name="Golyshin P.N."/>
        </authorList>
    </citation>
    <scope>NUCLEOTIDE SEQUENCE [LARGE SCALE GENOMIC DNA]</scope>
    <source>
        <strain evidence="2">AMET1</strain>
    </source>
</reference>
<dbReference type="EMBL" id="MRZU01000003">
    <property type="protein sequence ID" value="OUJ18875.1"/>
    <property type="molecule type" value="Genomic_DNA"/>
</dbReference>
<gene>
    <name evidence="2" type="ORF">AMET1_0526</name>
</gene>
<feature type="region of interest" description="Disordered" evidence="1">
    <location>
        <begin position="69"/>
        <end position="104"/>
    </location>
</feature>